<feature type="compositionally biased region" description="Polar residues" evidence="1">
    <location>
        <begin position="142"/>
        <end position="154"/>
    </location>
</feature>
<sequence length="166" mass="18013">MRSYGYLEGTRFPNGRTQRDFGAVNMDFCARSPGAFENACKRAQPRKPAVSRGRTSTAGFLGWKTAETSHLKQGLDPSPVSTISISQLSLVYSASAKPLCADIANPASNTGVEERRGDSHLALSHFQGGDGRPHRCRPSPLPSQTNRAGSSSGNVRYEMHYPKRTT</sequence>
<evidence type="ECO:0000313" key="2">
    <source>
        <dbReference type="EMBL" id="TBU61277.1"/>
    </source>
</evidence>
<gene>
    <name evidence="2" type="ORF">BD310DRAFT_216862</name>
</gene>
<feature type="region of interest" description="Disordered" evidence="1">
    <location>
        <begin position="126"/>
        <end position="166"/>
    </location>
</feature>
<feature type="compositionally biased region" description="Basic and acidic residues" evidence="1">
    <location>
        <begin position="157"/>
        <end position="166"/>
    </location>
</feature>
<proteinExistence type="predicted"/>
<dbReference type="AlphaFoldDB" id="A0A4Q9Q231"/>
<organism evidence="2 3">
    <name type="scientific">Dichomitus squalens</name>
    <dbReference type="NCBI Taxonomy" id="114155"/>
    <lineage>
        <taxon>Eukaryota</taxon>
        <taxon>Fungi</taxon>
        <taxon>Dikarya</taxon>
        <taxon>Basidiomycota</taxon>
        <taxon>Agaricomycotina</taxon>
        <taxon>Agaricomycetes</taxon>
        <taxon>Polyporales</taxon>
        <taxon>Polyporaceae</taxon>
        <taxon>Dichomitus</taxon>
    </lineage>
</organism>
<protein>
    <submittedName>
        <fullName evidence="2">Uncharacterized protein</fullName>
    </submittedName>
</protein>
<evidence type="ECO:0000313" key="3">
    <source>
        <dbReference type="Proteomes" id="UP000292082"/>
    </source>
</evidence>
<dbReference type="Proteomes" id="UP000292082">
    <property type="component" value="Unassembled WGS sequence"/>
</dbReference>
<reference evidence="2 3" key="1">
    <citation type="submission" date="2019-01" db="EMBL/GenBank/DDBJ databases">
        <title>Draft genome sequences of three monokaryotic isolates of the white-rot basidiomycete fungus Dichomitus squalens.</title>
        <authorList>
            <consortium name="DOE Joint Genome Institute"/>
            <person name="Lopez S.C."/>
            <person name="Andreopoulos B."/>
            <person name="Pangilinan J."/>
            <person name="Lipzen A."/>
            <person name="Riley R."/>
            <person name="Ahrendt S."/>
            <person name="Ng V."/>
            <person name="Barry K."/>
            <person name="Daum C."/>
            <person name="Grigoriev I.V."/>
            <person name="Hilden K.S."/>
            <person name="Makela M.R."/>
            <person name="de Vries R.P."/>
        </authorList>
    </citation>
    <scope>NUCLEOTIDE SEQUENCE [LARGE SCALE GENOMIC DNA]</scope>
    <source>
        <strain evidence="2 3">CBS 464.89</strain>
    </source>
</reference>
<name>A0A4Q9Q231_9APHY</name>
<keyword evidence="3" id="KW-1185">Reference proteome</keyword>
<evidence type="ECO:0000256" key="1">
    <source>
        <dbReference type="SAM" id="MobiDB-lite"/>
    </source>
</evidence>
<dbReference type="EMBL" id="ML145099">
    <property type="protein sequence ID" value="TBU61277.1"/>
    <property type="molecule type" value="Genomic_DNA"/>
</dbReference>
<accession>A0A4Q9Q231</accession>